<gene>
    <name evidence="1" type="ORF">SAMN04488053_10936</name>
</gene>
<organism evidence="1 2">
    <name type="scientific">Alkalicoccus daliensis</name>
    <dbReference type="NCBI Taxonomy" id="745820"/>
    <lineage>
        <taxon>Bacteria</taxon>
        <taxon>Bacillati</taxon>
        <taxon>Bacillota</taxon>
        <taxon>Bacilli</taxon>
        <taxon>Bacillales</taxon>
        <taxon>Bacillaceae</taxon>
        <taxon>Alkalicoccus</taxon>
    </lineage>
</organism>
<reference evidence="2" key="1">
    <citation type="submission" date="2016-10" db="EMBL/GenBank/DDBJ databases">
        <authorList>
            <person name="Varghese N."/>
            <person name="Submissions S."/>
        </authorList>
    </citation>
    <scope>NUCLEOTIDE SEQUENCE [LARGE SCALE GENOMIC DNA]</scope>
    <source>
        <strain evidence="2">CGMCC 1.10369</strain>
    </source>
</reference>
<dbReference type="Pfam" id="PF04439">
    <property type="entry name" value="Adenyl_transf"/>
    <property type="match status" value="1"/>
</dbReference>
<evidence type="ECO:0000313" key="1">
    <source>
        <dbReference type="EMBL" id="SDO22506.1"/>
    </source>
</evidence>
<accession>A0A1H0HTJ5</accession>
<dbReference type="Gene3D" id="3.30.460.10">
    <property type="entry name" value="Beta Polymerase, domain 2"/>
    <property type="match status" value="1"/>
</dbReference>
<protein>
    <submittedName>
        <fullName evidence="1">Aminoglycoside 6-adenylyltransferase</fullName>
    </submittedName>
</protein>
<dbReference type="Gene3D" id="1.20.120.330">
    <property type="entry name" value="Nucleotidyltransferases domain 2"/>
    <property type="match status" value="1"/>
</dbReference>
<keyword evidence="2" id="KW-1185">Reference proteome</keyword>
<dbReference type="EMBL" id="FNIL01000009">
    <property type="protein sequence ID" value="SDO22506.1"/>
    <property type="molecule type" value="Genomic_DNA"/>
</dbReference>
<dbReference type="SUPFAM" id="SSF81301">
    <property type="entry name" value="Nucleotidyltransferase"/>
    <property type="match status" value="1"/>
</dbReference>
<dbReference type="RefSeq" id="WP_175444291.1">
    <property type="nucleotide sequence ID" value="NZ_FNIL01000009.1"/>
</dbReference>
<sequence length="279" mass="32896">MRTEKEMMAIILGAAEQEEKIRTAVLNGSRVNNLAKKDHWQDYDIAYIVTDIEDLLLRENWLEQFGEILIMQRADDFSLSSTAKKKSYTFLMQFTDGNRIDLTLVPLEEKESFLKRDSLTKILLEKDQAHPLPPPDDSFYWIEQPSISKYRDCCNEFWWVSLYVIKGLERGELLYSMEHLNIMREMLLQMLDWNIGSKYDFKVSTGKNHKFIQQFLTQSQWKSLLQTYPQALPDAQLKAFWKMVHLFEEAADEAAAQFQYPYNSAEAENIKDFIRKSFL</sequence>
<dbReference type="InterPro" id="IPR043519">
    <property type="entry name" value="NT_sf"/>
</dbReference>
<keyword evidence="1" id="KW-0808">Transferase</keyword>
<evidence type="ECO:0000313" key="2">
    <source>
        <dbReference type="Proteomes" id="UP000198778"/>
    </source>
</evidence>
<dbReference type="Proteomes" id="UP000198778">
    <property type="component" value="Unassembled WGS sequence"/>
</dbReference>
<dbReference type="AlphaFoldDB" id="A0A1H0HTJ5"/>
<proteinExistence type="predicted"/>
<dbReference type="SUPFAM" id="SSF81631">
    <property type="entry name" value="PAP/OAS1 substrate-binding domain"/>
    <property type="match status" value="1"/>
</dbReference>
<dbReference type="PIRSF" id="PIRSF000812">
    <property type="entry name" value="AAD"/>
    <property type="match status" value="1"/>
</dbReference>
<name>A0A1H0HTJ5_9BACI</name>
<dbReference type="GO" id="GO:0016779">
    <property type="term" value="F:nucleotidyltransferase activity"/>
    <property type="evidence" value="ECO:0007669"/>
    <property type="project" value="UniProtKB-KW"/>
</dbReference>
<dbReference type="InterPro" id="IPR007530">
    <property type="entry name" value="Aminoglycoside_adenylylTfrase"/>
</dbReference>
<keyword evidence="1" id="KW-0548">Nucleotidyltransferase</keyword>